<evidence type="ECO:0000313" key="7">
    <source>
        <dbReference type="Proteomes" id="UP000299102"/>
    </source>
</evidence>
<proteinExistence type="predicted"/>
<dbReference type="InterPro" id="IPR036236">
    <property type="entry name" value="Znf_C2H2_sf"/>
</dbReference>
<keyword evidence="7" id="KW-1185">Reference proteome</keyword>
<accession>A0A4C1WQB5</accession>
<dbReference type="PROSITE" id="PS50808">
    <property type="entry name" value="ZF_BED"/>
    <property type="match status" value="1"/>
</dbReference>
<keyword evidence="2 4" id="KW-0863">Zinc-finger</keyword>
<dbReference type="SUPFAM" id="SSF57667">
    <property type="entry name" value="beta-beta-alpha zinc fingers"/>
    <property type="match status" value="1"/>
</dbReference>
<dbReference type="EMBL" id="BGZK01000599">
    <property type="protein sequence ID" value="GBP52287.1"/>
    <property type="molecule type" value="Genomic_DNA"/>
</dbReference>
<dbReference type="SMART" id="SM00614">
    <property type="entry name" value="ZnF_BED"/>
    <property type="match status" value="1"/>
</dbReference>
<evidence type="ECO:0000256" key="1">
    <source>
        <dbReference type="ARBA" id="ARBA00022723"/>
    </source>
</evidence>
<organism evidence="6 7">
    <name type="scientific">Eumeta variegata</name>
    <name type="common">Bagworm moth</name>
    <name type="synonym">Eumeta japonica</name>
    <dbReference type="NCBI Taxonomy" id="151549"/>
    <lineage>
        <taxon>Eukaryota</taxon>
        <taxon>Metazoa</taxon>
        <taxon>Ecdysozoa</taxon>
        <taxon>Arthropoda</taxon>
        <taxon>Hexapoda</taxon>
        <taxon>Insecta</taxon>
        <taxon>Pterygota</taxon>
        <taxon>Neoptera</taxon>
        <taxon>Endopterygota</taxon>
        <taxon>Lepidoptera</taxon>
        <taxon>Glossata</taxon>
        <taxon>Ditrysia</taxon>
        <taxon>Tineoidea</taxon>
        <taxon>Psychidae</taxon>
        <taxon>Oiketicinae</taxon>
        <taxon>Eumeta</taxon>
    </lineage>
</organism>
<gene>
    <name evidence="6" type="ORF">EVAR_9199_1</name>
</gene>
<dbReference type="Proteomes" id="UP000299102">
    <property type="component" value="Unassembled WGS sequence"/>
</dbReference>
<dbReference type="GO" id="GO:0003677">
    <property type="term" value="F:DNA binding"/>
    <property type="evidence" value="ECO:0007669"/>
    <property type="project" value="InterPro"/>
</dbReference>
<evidence type="ECO:0000256" key="4">
    <source>
        <dbReference type="PROSITE-ProRule" id="PRU00027"/>
    </source>
</evidence>
<dbReference type="OrthoDB" id="6923471at2759"/>
<dbReference type="GO" id="GO:0008270">
    <property type="term" value="F:zinc ion binding"/>
    <property type="evidence" value="ECO:0007669"/>
    <property type="project" value="UniProtKB-KW"/>
</dbReference>
<keyword evidence="1" id="KW-0479">Metal-binding</keyword>
<evidence type="ECO:0000256" key="3">
    <source>
        <dbReference type="ARBA" id="ARBA00022833"/>
    </source>
</evidence>
<evidence type="ECO:0000256" key="2">
    <source>
        <dbReference type="ARBA" id="ARBA00022771"/>
    </source>
</evidence>
<sequence>MAVRIATGIVAHIGGSEGFAIGCRSRHNFTRNIGRRFLLYKAINFVPGPRSGKGKKRRSWIWSYFVKGTDMCVCKICATELKNNKNSTGNLIRHIKLKHQNIYKTLRLETDALTLENLDINPEAVQDPLAESSEAHKNSGVVDYYKNAVHELDIQCYDEDGNDISNENMKIIGDDKEWVWQLVSNEPEEESYKCFMCDQNFDKTLDHEKDLTKIYDHMNSDHGVISAVQIISDEGVTDTSLSNDECKELNKDNEISVQLEIQEDIEIEDSNLEMANIKIIMEKTENH</sequence>
<dbReference type="Pfam" id="PF02892">
    <property type="entry name" value="zf-BED"/>
    <property type="match status" value="1"/>
</dbReference>
<feature type="domain" description="BED-type" evidence="5">
    <location>
        <begin position="56"/>
        <end position="106"/>
    </location>
</feature>
<keyword evidence="3" id="KW-0862">Zinc</keyword>
<evidence type="ECO:0000313" key="6">
    <source>
        <dbReference type="EMBL" id="GBP52287.1"/>
    </source>
</evidence>
<protein>
    <recommendedName>
        <fullName evidence="5">BED-type domain-containing protein</fullName>
    </recommendedName>
</protein>
<evidence type="ECO:0000259" key="5">
    <source>
        <dbReference type="PROSITE" id="PS50808"/>
    </source>
</evidence>
<comment type="caution">
    <text evidence="6">The sequence shown here is derived from an EMBL/GenBank/DDBJ whole genome shotgun (WGS) entry which is preliminary data.</text>
</comment>
<dbReference type="InterPro" id="IPR003656">
    <property type="entry name" value="Znf_BED"/>
</dbReference>
<dbReference type="AlphaFoldDB" id="A0A4C1WQB5"/>
<name>A0A4C1WQB5_EUMVA</name>
<reference evidence="6 7" key="1">
    <citation type="journal article" date="2019" name="Commun. Biol.">
        <title>The bagworm genome reveals a unique fibroin gene that provides high tensile strength.</title>
        <authorList>
            <person name="Kono N."/>
            <person name="Nakamura H."/>
            <person name="Ohtoshi R."/>
            <person name="Tomita M."/>
            <person name="Numata K."/>
            <person name="Arakawa K."/>
        </authorList>
    </citation>
    <scope>NUCLEOTIDE SEQUENCE [LARGE SCALE GENOMIC DNA]</scope>
</reference>